<dbReference type="InterPro" id="IPR010817">
    <property type="entry name" value="HemY_N"/>
</dbReference>
<evidence type="ECO:0000259" key="7">
    <source>
        <dbReference type="Pfam" id="PF07219"/>
    </source>
</evidence>
<comment type="caution">
    <text evidence="8">The sequence shown here is derived from an EMBL/GenBank/DDBJ whole genome shotgun (WGS) entry which is preliminary data.</text>
</comment>
<feature type="compositionally biased region" description="Acidic residues" evidence="5">
    <location>
        <begin position="466"/>
        <end position="489"/>
    </location>
</feature>
<dbReference type="Pfam" id="PF07219">
    <property type="entry name" value="HemY_N"/>
    <property type="match status" value="1"/>
</dbReference>
<keyword evidence="4 6" id="KW-0472">Membrane</keyword>
<dbReference type="SUPFAM" id="SSF48452">
    <property type="entry name" value="TPR-like"/>
    <property type="match status" value="1"/>
</dbReference>
<evidence type="ECO:0000313" key="8">
    <source>
        <dbReference type="EMBL" id="SMP06691.1"/>
    </source>
</evidence>
<evidence type="ECO:0000256" key="6">
    <source>
        <dbReference type="SAM" id="Phobius"/>
    </source>
</evidence>
<organism evidence="8 9">
    <name type="scientific">Shimia sagamensis</name>
    <dbReference type="NCBI Taxonomy" id="1566352"/>
    <lineage>
        <taxon>Bacteria</taxon>
        <taxon>Pseudomonadati</taxon>
        <taxon>Pseudomonadota</taxon>
        <taxon>Alphaproteobacteria</taxon>
        <taxon>Rhodobacterales</taxon>
        <taxon>Roseobacteraceae</taxon>
    </lineage>
</organism>
<evidence type="ECO:0000256" key="4">
    <source>
        <dbReference type="ARBA" id="ARBA00023136"/>
    </source>
</evidence>
<feature type="region of interest" description="Disordered" evidence="5">
    <location>
        <begin position="459"/>
        <end position="495"/>
    </location>
</feature>
<dbReference type="SUPFAM" id="SSF48695">
    <property type="entry name" value="Multiheme cytochromes"/>
    <property type="match status" value="1"/>
</dbReference>
<name>A0ABY1NCY7_9RHOB</name>
<dbReference type="InterPro" id="IPR036280">
    <property type="entry name" value="Multihaem_cyt_sf"/>
</dbReference>
<sequence>MLWSLIKIIAFVAIVAGLTFGSIYLLESDGGVMVTVAGVEYSLGPFHTALALIALVAAVWLVIKALGLLVATLKFLNGDETAISRYFDRNREKKGYQALADSVTALASGEGRTAMEKARLAEKKLHKPELTNLIVAQAAEMSGDTRKAEETYKKLLADERTRFVGIRGLMKQKLDAGNTEVALKLAENAFAIKPRHVEVQDTLLRLQTETKDWKGARSTLNAKLRHGTLPRDVHRRRDAVLALSEAKDLIAEDASIETQEQAIEANRLSPDLIPAAVMAARGYVGKGKPRNATRLIKKAWDTQPHPDLAAAFAEIAPDETPEARIKRFKTLTKNTASHAESKMLMAELYIAAEDFPEARRALGDLVETDATQRSLTIMAAIERGEGSNDAVVKGYLAKALSSPRGSQWVCDTCHNIHAEWAPTCDNCHSFDTLSWTAPPETEGLSETGAAMLPLIIGALEDHSEAETEDAGEVDVVEGEASEAPDEDSAEERKSA</sequence>
<evidence type="ECO:0000256" key="2">
    <source>
        <dbReference type="ARBA" id="ARBA00022692"/>
    </source>
</evidence>
<dbReference type="Proteomes" id="UP001157961">
    <property type="component" value="Unassembled WGS sequence"/>
</dbReference>
<proteinExistence type="predicted"/>
<dbReference type="Gene3D" id="1.25.40.10">
    <property type="entry name" value="Tetratricopeptide repeat domain"/>
    <property type="match status" value="1"/>
</dbReference>
<dbReference type="RefSeq" id="WP_283424510.1">
    <property type="nucleotide sequence ID" value="NZ_FXTY01000001.1"/>
</dbReference>
<dbReference type="InterPro" id="IPR016982">
    <property type="entry name" value="Mms48"/>
</dbReference>
<feature type="domain" description="HemY N-terminal" evidence="7">
    <location>
        <begin position="30"/>
        <end position="143"/>
    </location>
</feature>
<feature type="transmembrane region" description="Helical" evidence="6">
    <location>
        <begin position="46"/>
        <end position="71"/>
    </location>
</feature>
<evidence type="ECO:0000256" key="3">
    <source>
        <dbReference type="ARBA" id="ARBA00022989"/>
    </source>
</evidence>
<evidence type="ECO:0000313" key="9">
    <source>
        <dbReference type="Proteomes" id="UP001157961"/>
    </source>
</evidence>
<dbReference type="InterPro" id="IPR011990">
    <property type="entry name" value="TPR-like_helical_dom_sf"/>
</dbReference>
<accession>A0ABY1NCY7</accession>
<gene>
    <name evidence="8" type="ORF">SAMN06265373_101665</name>
</gene>
<evidence type="ECO:0000256" key="5">
    <source>
        <dbReference type="SAM" id="MobiDB-lite"/>
    </source>
</evidence>
<dbReference type="PIRSF" id="PIRSF031802">
    <property type="entry name" value="UCP031802"/>
    <property type="match status" value="1"/>
</dbReference>
<keyword evidence="3 6" id="KW-1133">Transmembrane helix</keyword>
<feature type="transmembrane region" description="Helical" evidence="6">
    <location>
        <begin position="5"/>
        <end position="26"/>
    </location>
</feature>
<dbReference type="Gene3D" id="1.10.1130.10">
    <property type="entry name" value="Flavocytochrome C3, Chain A"/>
    <property type="match status" value="1"/>
</dbReference>
<keyword evidence="9" id="KW-1185">Reference proteome</keyword>
<protein>
    <submittedName>
        <fullName evidence="8">HemY protein</fullName>
    </submittedName>
</protein>
<evidence type="ECO:0000256" key="1">
    <source>
        <dbReference type="ARBA" id="ARBA00004370"/>
    </source>
</evidence>
<keyword evidence="2 6" id="KW-0812">Transmembrane</keyword>
<comment type="subcellular location">
    <subcellularLocation>
        <location evidence="1">Membrane</location>
    </subcellularLocation>
</comment>
<dbReference type="EMBL" id="FXTY01000001">
    <property type="protein sequence ID" value="SMP06691.1"/>
    <property type="molecule type" value="Genomic_DNA"/>
</dbReference>
<reference evidence="8 9" key="1">
    <citation type="submission" date="2017-05" db="EMBL/GenBank/DDBJ databases">
        <authorList>
            <person name="Varghese N."/>
            <person name="Submissions S."/>
        </authorList>
    </citation>
    <scope>NUCLEOTIDE SEQUENCE [LARGE SCALE GENOMIC DNA]</scope>
    <source>
        <strain evidence="8 9">DSM 29734</strain>
    </source>
</reference>